<dbReference type="EMBL" id="JANBVO010000027">
    <property type="protein sequence ID" value="KAJ9139092.1"/>
    <property type="molecule type" value="Genomic_DNA"/>
</dbReference>
<feature type="compositionally biased region" description="Polar residues" evidence="1">
    <location>
        <begin position="546"/>
        <end position="555"/>
    </location>
</feature>
<reference evidence="3" key="1">
    <citation type="submission" date="2022-07" db="EMBL/GenBank/DDBJ databases">
        <title>Fungi with potential for degradation of polypropylene.</title>
        <authorList>
            <person name="Gostincar C."/>
        </authorList>
    </citation>
    <scope>NUCLEOTIDE SEQUENCE</scope>
    <source>
        <strain evidence="3">EXF-13308</strain>
    </source>
</reference>
<keyword evidence="2" id="KW-0812">Transmembrane</keyword>
<gene>
    <name evidence="3" type="ORF">NKR23_g8049</name>
</gene>
<evidence type="ECO:0000256" key="2">
    <source>
        <dbReference type="SAM" id="Phobius"/>
    </source>
</evidence>
<feature type="compositionally biased region" description="Low complexity" evidence="1">
    <location>
        <begin position="430"/>
        <end position="439"/>
    </location>
</feature>
<protein>
    <submittedName>
        <fullName evidence="3">Fibroin-3 related protein</fullName>
    </submittedName>
</protein>
<organism evidence="3 4">
    <name type="scientific">Pleurostoma richardsiae</name>
    <dbReference type="NCBI Taxonomy" id="41990"/>
    <lineage>
        <taxon>Eukaryota</taxon>
        <taxon>Fungi</taxon>
        <taxon>Dikarya</taxon>
        <taxon>Ascomycota</taxon>
        <taxon>Pezizomycotina</taxon>
        <taxon>Sordariomycetes</taxon>
        <taxon>Sordariomycetidae</taxon>
        <taxon>Calosphaeriales</taxon>
        <taxon>Pleurostomataceae</taxon>
        <taxon>Pleurostoma</taxon>
    </lineage>
</organism>
<keyword evidence="2" id="KW-1133">Transmembrane helix</keyword>
<sequence length="555" mass="58146">MPSINIAMERSLRRSAVDLLIASLRPALERRDVITDAQDKITDVKTAFSSWDNCMKASFCKWPVIAVIVIGGLIILSVVYCISRCLCCGLSCCCECCQCLKCCGDCCGCCDPPRGKRHKYLDEPYIPPNQGYRAEAPMTAGAIAPTRAPVATAAAVEPPQYAEFDVSKKGGEDALPEMPSWEGAGSKKVLLEEEAVEMDQLKKPENSAQAVPLMTGATPGAVSPVTPDSRSPYGHQGGQAAASGYFGAGAPATADPYGMQNQTAGVYGQSQNSFGTDQSYGVVPAGAIPAMGQDRRSPQQYGNGGYGPPPMDQGYQGQQSQEYGNNAYGRNVAGAPGMNQGYGPGPGRRSPGGPNMMGAAGYPGRGAQSPGPQGGAYPARTTQSPGPQGAAGYPSRVRQSPAPQGDYGFPAPYTDRRSPAPQQGDFAGAGRNYNNNNGRPYPPPQGSRAAYPRGQPERQYSADSSSSSRPLAAPRRQQSYDQAPASPSSLQNSGGFDFNSGFSRPQAYEDDGYERRPSEGRQGGGQGGAQGGGGAYPGYKAYQPATDNSRAQGGW</sequence>
<feature type="compositionally biased region" description="Low complexity" evidence="1">
    <location>
        <begin position="313"/>
        <end position="324"/>
    </location>
</feature>
<evidence type="ECO:0000313" key="4">
    <source>
        <dbReference type="Proteomes" id="UP001174694"/>
    </source>
</evidence>
<keyword evidence="2" id="KW-0472">Membrane</keyword>
<dbReference type="GO" id="GO:0005935">
    <property type="term" value="C:cellular bud neck"/>
    <property type="evidence" value="ECO:0007669"/>
    <property type="project" value="TreeGrafter"/>
</dbReference>
<feature type="region of interest" description="Disordered" evidence="1">
    <location>
        <begin position="285"/>
        <end position="555"/>
    </location>
</feature>
<feature type="compositionally biased region" description="Polar residues" evidence="1">
    <location>
        <begin position="477"/>
        <end position="494"/>
    </location>
</feature>
<name>A0AA38RA50_9PEZI</name>
<comment type="caution">
    <text evidence="3">The sequence shown here is derived from an EMBL/GenBank/DDBJ whole genome shotgun (WGS) entry which is preliminary data.</text>
</comment>
<dbReference type="PANTHER" id="PTHR40018">
    <property type="entry name" value="[PSI+] INDUCTION PROTEIN 2"/>
    <property type="match status" value="1"/>
</dbReference>
<dbReference type="InterPro" id="IPR037504">
    <property type="entry name" value="PSI_induc_2"/>
</dbReference>
<feature type="compositionally biased region" description="Gly residues" evidence="1">
    <location>
        <begin position="521"/>
        <end position="536"/>
    </location>
</feature>
<feature type="transmembrane region" description="Helical" evidence="2">
    <location>
        <begin position="59"/>
        <end position="80"/>
    </location>
</feature>
<proteinExistence type="predicted"/>
<evidence type="ECO:0000256" key="1">
    <source>
        <dbReference type="SAM" id="MobiDB-lite"/>
    </source>
</evidence>
<evidence type="ECO:0000313" key="3">
    <source>
        <dbReference type="EMBL" id="KAJ9139092.1"/>
    </source>
</evidence>
<keyword evidence="4" id="KW-1185">Reference proteome</keyword>
<feature type="compositionally biased region" description="Low complexity" evidence="1">
    <location>
        <begin position="461"/>
        <end position="476"/>
    </location>
</feature>
<accession>A0AA38RA50</accession>
<dbReference type="AlphaFoldDB" id="A0AA38RA50"/>
<dbReference type="PANTHER" id="PTHR40018:SF1">
    <property type="entry name" value="[PSI+] INDUCTION PROTEIN 2"/>
    <property type="match status" value="1"/>
</dbReference>
<dbReference type="GO" id="GO:0005886">
    <property type="term" value="C:plasma membrane"/>
    <property type="evidence" value="ECO:0007669"/>
    <property type="project" value="TreeGrafter"/>
</dbReference>
<dbReference type="Proteomes" id="UP001174694">
    <property type="component" value="Unassembled WGS sequence"/>
</dbReference>